<dbReference type="OrthoDB" id="8954335at2759"/>
<accession>A0A8H6HM02</accession>
<dbReference type="Proteomes" id="UP000521943">
    <property type="component" value="Unassembled WGS sequence"/>
</dbReference>
<dbReference type="EMBL" id="JACGCI010000062">
    <property type="protein sequence ID" value="KAF6749488.1"/>
    <property type="molecule type" value="Genomic_DNA"/>
</dbReference>
<comment type="caution">
    <text evidence="1">The sequence shown here is derived from an EMBL/GenBank/DDBJ whole genome shotgun (WGS) entry which is preliminary data.</text>
</comment>
<evidence type="ECO:0000313" key="2">
    <source>
        <dbReference type="Proteomes" id="UP000521943"/>
    </source>
</evidence>
<gene>
    <name evidence="1" type="ORF">DFP72DRAFT_852367</name>
</gene>
<evidence type="ECO:0000313" key="1">
    <source>
        <dbReference type="EMBL" id="KAF6749488.1"/>
    </source>
</evidence>
<organism evidence="1 2">
    <name type="scientific">Ephemerocybe angulata</name>
    <dbReference type="NCBI Taxonomy" id="980116"/>
    <lineage>
        <taxon>Eukaryota</taxon>
        <taxon>Fungi</taxon>
        <taxon>Dikarya</taxon>
        <taxon>Basidiomycota</taxon>
        <taxon>Agaricomycotina</taxon>
        <taxon>Agaricomycetes</taxon>
        <taxon>Agaricomycetidae</taxon>
        <taxon>Agaricales</taxon>
        <taxon>Agaricineae</taxon>
        <taxon>Psathyrellaceae</taxon>
        <taxon>Ephemerocybe</taxon>
    </lineage>
</organism>
<proteinExistence type="predicted"/>
<dbReference type="AlphaFoldDB" id="A0A8H6HM02"/>
<name>A0A8H6HM02_9AGAR</name>
<reference evidence="1 2" key="1">
    <citation type="submission" date="2020-07" db="EMBL/GenBank/DDBJ databases">
        <title>Comparative genomics of pyrophilous fungi reveals a link between fire events and developmental genes.</title>
        <authorList>
            <consortium name="DOE Joint Genome Institute"/>
            <person name="Steindorff A.S."/>
            <person name="Carver A."/>
            <person name="Calhoun S."/>
            <person name="Stillman K."/>
            <person name="Liu H."/>
            <person name="Lipzen A."/>
            <person name="Pangilinan J."/>
            <person name="Labutti K."/>
            <person name="Bruns T.D."/>
            <person name="Grigoriev I.V."/>
        </authorList>
    </citation>
    <scope>NUCLEOTIDE SEQUENCE [LARGE SCALE GENOMIC DNA]</scope>
    <source>
        <strain evidence="1 2">CBS 144469</strain>
    </source>
</reference>
<protein>
    <submittedName>
        <fullName evidence="1">Uncharacterized protein</fullName>
    </submittedName>
</protein>
<sequence>MECIGGLIYLRDISQDRFGIPARRNLDRFNSICGEDALSRVVMRWLGLWGEGRRTLNQALGFMVGKGASIRRLRDNDEAASALEIVHYLLDKTAPSGCQEPLDKTLLIEKELVKNDADFRQTTVAQTYRSQHQELIQTKEMLQAKESAAQGDEEVLASIRAQIQELALGRTRFNAIDLDSVWDSKAQRLGEDRTIKRIGQPEREMMLEEVHASLGFAFLLWLMVLCDCTVGDRRSWMDVGGCAGCRNRTAAVLIRHRRSTNHWHAWIGLRPSHAHDTDHTIVLRVIRFCPRASHWHQWQDAL</sequence>
<keyword evidence="2" id="KW-1185">Reference proteome</keyword>